<protein>
    <submittedName>
        <fullName evidence="3">Putative glycosyl transferase family 1 protein</fullName>
        <ecNumber evidence="3">2.4.1.-</ecNumber>
    </submittedName>
</protein>
<sequence length="405" mass="47505">MNNILVVMNQYVYPPNDGGKLGIYYRLKCLSTKFNMHLVIFNTENVNVENDDFRWAKNVMVVPRLKKPRYMCNSSELIKQFISWGISRMPRQSYILNSNDVRRKIKAYIIENNINIVLLETPFSYVAVDFCFLKKRNIRLVTVFHNVENIYFQETSSWPRWLSCFEKKRIEALEKIVLKNSSMSICVSPYDAEWYKSTFGIKNIKYLPSVLPQTSKTWKNSKTQYIIFFSQLSFPPNYYGLIWFLENVFSKYSDKYPDVKLKITGRISNDRERIIKKYNKNIEMTGFLKDNDFKALLENALFSIVPVKHGSGVKIKLLEALSCGMPSITTKHCYDGIRFDAVKGKEPFAVADNADDFLKYMYDFTENSCIRERMSANGYDFYIKTYGSQDNIDNWTKNIFGEENT</sequence>
<name>I0GNF1_SELRL</name>
<dbReference type="EMBL" id="AP012292">
    <property type="protein sequence ID" value="BAL82288.1"/>
    <property type="molecule type" value="Genomic_DNA"/>
</dbReference>
<dbReference type="CDD" id="cd03801">
    <property type="entry name" value="GT4_PimA-like"/>
    <property type="match status" value="1"/>
</dbReference>
<evidence type="ECO:0000259" key="2">
    <source>
        <dbReference type="Pfam" id="PF13439"/>
    </source>
</evidence>
<proteinExistence type="predicted"/>
<dbReference type="SUPFAM" id="SSF53756">
    <property type="entry name" value="UDP-Glycosyltransferase/glycogen phosphorylase"/>
    <property type="match status" value="1"/>
</dbReference>
<gene>
    <name evidence="3" type="ordered locus">SELR_05800</name>
</gene>
<evidence type="ECO:0000313" key="3">
    <source>
        <dbReference type="EMBL" id="BAL82288.1"/>
    </source>
</evidence>
<evidence type="ECO:0000256" key="1">
    <source>
        <dbReference type="ARBA" id="ARBA00022679"/>
    </source>
</evidence>
<dbReference type="eggNOG" id="COG0438">
    <property type="taxonomic scope" value="Bacteria"/>
</dbReference>
<evidence type="ECO:0000313" key="4">
    <source>
        <dbReference type="Proteomes" id="UP000007887"/>
    </source>
</evidence>
<dbReference type="Proteomes" id="UP000007887">
    <property type="component" value="Chromosome"/>
</dbReference>
<reference evidence="3 4" key="1">
    <citation type="submission" date="2011-10" db="EMBL/GenBank/DDBJ databases">
        <title>Whole genome sequence of Selenomonas ruminantium subsp. lactilytica TAM6421.</title>
        <authorList>
            <person name="Oguchi A."/>
            <person name="Ankai A."/>
            <person name="Kaneko J."/>
            <person name="Yamada-Narita S."/>
            <person name="Fukui S."/>
            <person name="Takahashi M."/>
            <person name="Onodera T."/>
            <person name="Kojima S."/>
            <person name="Fushimi T."/>
            <person name="Abe N."/>
            <person name="Kamio Y."/>
            <person name="Yamazaki S."/>
            <person name="Fujita N."/>
        </authorList>
    </citation>
    <scope>NUCLEOTIDE SEQUENCE [LARGE SCALE GENOMIC DNA]</scope>
    <source>
        <strain evidence="4">NBRC 103574 / TAM6421</strain>
    </source>
</reference>
<accession>I0GNF1</accession>
<dbReference type="GO" id="GO:0009103">
    <property type="term" value="P:lipopolysaccharide biosynthetic process"/>
    <property type="evidence" value="ECO:0007669"/>
    <property type="project" value="TreeGrafter"/>
</dbReference>
<dbReference type="KEGG" id="sri:SELR_05800"/>
<keyword evidence="1 3" id="KW-0808">Transferase</keyword>
<organism evidence="3 4">
    <name type="scientific">Selenomonas ruminantium subsp. lactilytica (strain NBRC 103574 / TAM6421)</name>
    <dbReference type="NCBI Taxonomy" id="927704"/>
    <lineage>
        <taxon>Bacteria</taxon>
        <taxon>Bacillati</taxon>
        <taxon>Bacillota</taxon>
        <taxon>Negativicutes</taxon>
        <taxon>Selenomonadales</taxon>
        <taxon>Selenomonadaceae</taxon>
        <taxon>Selenomonas</taxon>
    </lineage>
</organism>
<dbReference type="PATRIC" id="fig|927704.6.peg.595"/>
<dbReference type="OrthoDB" id="1664297at2"/>
<dbReference type="Gene3D" id="3.40.50.2000">
    <property type="entry name" value="Glycogen Phosphorylase B"/>
    <property type="match status" value="2"/>
</dbReference>
<feature type="domain" description="Glycosyltransferase subfamily 4-like N-terminal" evidence="2">
    <location>
        <begin position="93"/>
        <end position="205"/>
    </location>
</feature>
<dbReference type="PANTHER" id="PTHR46401">
    <property type="entry name" value="GLYCOSYLTRANSFERASE WBBK-RELATED"/>
    <property type="match status" value="1"/>
</dbReference>
<dbReference type="PANTHER" id="PTHR46401:SF2">
    <property type="entry name" value="GLYCOSYLTRANSFERASE WBBK-RELATED"/>
    <property type="match status" value="1"/>
</dbReference>
<dbReference type="Pfam" id="PF13692">
    <property type="entry name" value="Glyco_trans_1_4"/>
    <property type="match status" value="1"/>
</dbReference>
<dbReference type="RefSeq" id="WP_014423730.1">
    <property type="nucleotide sequence ID" value="NC_017068.1"/>
</dbReference>
<dbReference type="Pfam" id="PF13439">
    <property type="entry name" value="Glyco_transf_4"/>
    <property type="match status" value="1"/>
</dbReference>
<dbReference type="AlphaFoldDB" id="I0GNF1"/>
<dbReference type="EC" id="2.4.1.-" evidence="3"/>
<dbReference type="HOGENOM" id="CLU_679515_0_0_9"/>
<dbReference type="InterPro" id="IPR028098">
    <property type="entry name" value="Glyco_trans_4-like_N"/>
</dbReference>
<keyword evidence="3" id="KW-0328">Glycosyltransferase</keyword>
<dbReference type="GO" id="GO:0016757">
    <property type="term" value="F:glycosyltransferase activity"/>
    <property type="evidence" value="ECO:0007669"/>
    <property type="project" value="UniProtKB-KW"/>
</dbReference>